<comment type="subcellular location">
    <subcellularLocation>
        <location evidence="2">Cell membrane</location>
        <topology evidence="2">Multi-pass membrane protein</topology>
    </subcellularLocation>
</comment>
<evidence type="ECO:0000256" key="4">
    <source>
        <dbReference type="ARBA" id="ARBA00005189"/>
    </source>
</evidence>
<comment type="catalytic activity">
    <reaction evidence="1 18">
        <text>a 1,2-diacyl-sn-glycero-3-phosphate + CTP + H(+) = a CDP-1,2-diacyl-sn-glycerol + diphosphate</text>
        <dbReference type="Rhea" id="RHEA:16229"/>
        <dbReference type="ChEBI" id="CHEBI:15378"/>
        <dbReference type="ChEBI" id="CHEBI:33019"/>
        <dbReference type="ChEBI" id="CHEBI:37563"/>
        <dbReference type="ChEBI" id="CHEBI:58332"/>
        <dbReference type="ChEBI" id="CHEBI:58608"/>
        <dbReference type="EC" id="2.7.7.41"/>
    </reaction>
</comment>
<evidence type="ECO:0000256" key="10">
    <source>
        <dbReference type="ARBA" id="ARBA00022679"/>
    </source>
</evidence>
<evidence type="ECO:0000256" key="6">
    <source>
        <dbReference type="ARBA" id="ARBA00012487"/>
    </source>
</evidence>
<dbReference type="PANTHER" id="PTHR46382:SF1">
    <property type="entry name" value="PHOSPHATIDATE CYTIDYLYLTRANSFERASE"/>
    <property type="match status" value="1"/>
</dbReference>
<evidence type="ECO:0000256" key="13">
    <source>
        <dbReference type="ARBA" id="ARBA00022989"/>
    </source>
</evidence>
<evidence type="ECO:0000256" key="18">
    <source>
        <dbReference type="RuleBase" id="RU003938"/>
    </source>
</evidence>
<feature type="transmembrane region" description="Helical" evidence="19">
    <location>
        <begin position="27"/>
        <end position="53"/>
    </location>
</feature>
<keyword evidence="11 18" id="KW-0812">Transmembrane</keyword>
<keyword evidence="17" id="KW-1208">Phospholipid metabolism</keyword>
<organism evidence="20 21">
    <name type="scientific">Acetobacter oeni</name>
    <dbReference type="NCBI Taxonomy" id="304077"/>
    <lineage>
        <taxon>Bacteria</taxon>
        <taxon>Pseudomonadati</taxon>
        <taxon>Pseudomonadota</taxon>
        <taxon>Alphaproteobacteria</taxon>
        <taxon>Acetobacterales</taxon>
        <taxon>Acetobacteraceae</taxon>
        <taxon>Acetobacter</taxon>
    </lineage>
</organism>
<keyword evidence="16" id="KW-0594">Phospholipid biosynthesis</keyword>
<evidence type="ECO:0000256" key="15">
    <source>
        <dbReference type="ARBA" id="ARBA00023136"/>
    </source>
</evidence>
<feature type="transmembrane region" description="Helical" evidence="19">
    <location>
        <begin position="175"/>
        <end position="196"/>
    </location>
</feature>
<dbReference type="Pfam" id="PF01148">
    <property type="entry name" value="CTP_transf_1"/>
    <property type="match status" value="1"/>
</dbReference>
<comment type="caution">
    <text evidence="20">The sequence shown here is derived from an EMBL/GenBank/DDBJ whole genome shotgun (WGS) entry which is preliminary data.</text>
</comment>
<evidence type="ECO:0000256" key="12">
    <source>
        <dbReference type="ARBA" id="ARBA00022695"/>
    </source>
</evidence>
<evidence type="ECO:0000256" key="9">
    <source>
        <dbReference type="ARBA" id="ARBA00022516"/>
    </source>
</evidence>
<evidence type="ECO:0000313" key="21">
    <source>
        <dbReference type="Proteomes" id="UP000321746"/>
    </source>
</evidence>
<evidence type="ECO:0000256" key="1">
    <source>
        <dbReference type="ARBA" id="ARBA00001698"/>
    </source>
</evidence>
<evidence type="ECO:0000256" key="14">
    <source>
        <dbReference type="ARBA" id="ARBA00023098"/>
    </source>
</evidence>
<sequence>MNVSSIPHARPRKGANWQDLRPRLISAAVLILVAGSAIIAGGVFYGALIIAAMCGMAFELAGLFGTPAWTWRGMLYVAWVGCAGLTAFFGHWNVVPVFVMSAFIFGSALWTGSAVIVAAGAALLWLRLCTLPGAWAVLFVIALVVCSDSTAYVVGRLVGGPKLAPRISPGKTRSGAAGGLAGAVIAGLVVAWSWGFPAGGNHLSFLMHSAIWSVLLGILAQSGDLAESAMKRSLGVKDSGKLLPGHGGLLDRFDALLAVAPVAALLSLAAPAGQGFWSVGSKDLWAALLRLAGQ</sequence>
<evidence type="ECO:0000256" key="11">
    <source>
        <dbReference type="ARBA" id="ARBA00022692"/>
    </source>
</evidence>
<keyword evidence="8" id="KW-1003">Cell membrane</keyword>
<reference evidence="20 21" key="1">
    <citation type="submission" date="2019-07" db="EMBL/GenBank/DDBJ databases">
        <title>Whole genome shotgun sequence of Acetobacter oeni NBRC 105207.</title>
        <authorList>
            <person name="Hosoyama A."/>
            <person name="Uohara A."/>
            <person name="Ohji S."/>
            <person name="Ichikawa N."/>
        </authorList>
    </citation>
    <scope>NUCLEOTIDE SEQUENCE [LARGE SCALE GENOMIC DNA]</scope>
    <source>
        <strain evidence="20 21">NBRC 105207</strain>
    </source>
</reference>
<evidence type="ECO:0000313" key="20">
    <source>
        <dbReference type="EMBL" id="GEN61978.1"/>
    </source>
</evidence>
<comment type="pathway">
    <text evidence="4">Lipid metabolism.</text>
</comment>
<dbReference type="GO" id="GO:0005886">
    <property type="term" value="C:plasma membrane"/>
    <property type="evidence" value="ECO:0007669"/>
    <property type="project" value="UniProtKB-SubCell"/>
</dbReference>
<feature type="transmembrane region" description="Helical" evidence="19">
    <location>
        <begin position="102"/>
        <end position="126"/>
    </location>
</feature>
<dbReference type="EC" id="2.7.7.41" evidence="6 18"/>
<dbReference type="GO" id="GO:0016024">
    <property type="term" value="P:CDP-diacylglycerol biosynthetic process"/>
    <property type="evidence" value="ECO:0007669"/>
    <property type="project" value="UniProtKB-UniPathway"/>
</dbReference>
<dbReference type="Proteomes" id="UP000321746">
    <property type="component" value="Unassembled WGS sequence"/>
</dbReference>
<dbReference type="PROSITE" id="PS01315">
    <property type="entry name" value="CDS"/>
    <property type="match status" value="1"/>
</dbReference>
<evidence type="ECO:0000256" key="16">
    <source>
        <dbReference type="ARBA" id="ARBA00023209"/>
    </source>
</evidence>
<keyword evidence="12 18" id="KW-0548">Nucleotidyltransferase</keyword>
<gene>
    <name evidence="20" type="ORF">AOE01nite_02020</name>
</gene>
<keyword evidence="21" id="KW-1185">Reference proteome</keyword>
<evidence type="ECO:0000256" key="17">
    <source>
        <dbReference type="ARBA" id="ARBA00023264"/>
    </source>
</evidence>
<comment type="pathway">
    <text evidence="3 18">Phospholipid metabolism; CDP-diacylglycerol biosynthesis; CDP-diacylglycerol from sn-glycerol 3-phosphate: step 3/3.</text>
</comment>
<feature type="transmembrane region" description="Helical" evidence="19">
    <location>
        <begin position="132"/>
        <end position="154"/>
    </location>
</feature>
<dbReference type="AlphaFoldDB" id="A0A511XGC0"/>
<keyword evidence="10 18" id="KW-0808">Transferase</keyword>
<evidence type="ECO:0000256" key="2">
    <source>
        <dbReference type="ARBA" id="ARBA00004651"/>
    </source>
</evidence>
<dbReference type="InterPro" id="IPR000374">
    <property type="entry name" value="PC_trans"/>
</dbReference>
<accession>A0A511XGC0</accession>
<evidence type="ECO:0000256" key="8">
    <source>
        <dbReference type="ARBA" id="ARBA00022475"/>
    </source>
</evidence>
<dbReference type="PANTHER" id="PTHR46382">
    <property type="entry name" value="PHOSPHATIDATE CYTIDYLYLTRANSFERASE"/>
    <property type="match status" value="1"/>
</dbReference>
<name>A0A511XGC0_9PROT</name>
<keyword evidence="15 19" id="KW-0472">Membrane</keyword>
<proteinExistence type="inferred from homology"/>
<dbReference type="UniPathway" id="UPA00557">
    <property type="reaction ID" value="UER00614"/>
</dbReference>
<evidence type="ECO:0000256" key="5">
    <source>
        <dbReference type="ARBA" id="ARBA00010185"/>
    </source>
</evidence>
<evidence type="ECO:0000256" key="19">
    <source>
        <dbReference type="SAM" id="Phobius"/>
    </source>
</evidence>
<keyword evidence="9" id="KW-0444">Lipid biosynthesis</keyword>
<evidence type="ECO:0000256" key="7">
    <source>
        <dbReference type="ARBA" id="ARBA00019373"/>
    </source>
</evidence>
<keyword evidence="14" id="KW-0443">Lipid metabolism</keyword>
<dbReference type="EMBL" id="BJYG01000001">
    <property type="protein sequence ID" value="GEN61978.1"/>
    <property type="molecule type" value="Genomic_DNA"/>
</dbReference>
<feature type="transmembrane region" description="Helical" evidence="19">
    <location>
        <begin position="73"/>
        <end position="95"/>
    </location>
</feature>
<keyword evidence="13 19" id="KW-1133">Transmembrane helix</keyword>
<evidence type="ECO:0000256" key="3">
    <source>
        <dbReference type="ARBA" id="ARBA00005119"/>
    </source>
</evidence>
<comment type="similarity">
    <text evidence="5 18">Belongs to the CDS family.</text>
</comment>
<protein>
    <recommendedName>
        <fullName evidence="7 18">Phosphatidate cytidylyltransferase</fullName>
        <ecNumber evidence="6 18">2.7.7.41</ecNumber>
    </recommendedName>
</protein>
<dbReference type="GO" id="GO:0004605">
    <property type="term" value="F:phosphatidate cytidylyltransferase activity"/>
    <property type="evidence" value="ECO:0007669"/>
    <property type="project" value="UniProtKB-EC"/>
</dbReference>